<evidence type="ECO:0000259" key="4">
    <source>
        <dbReference type="Pfam" id="PF13007"/>
    </source>
</evidence>
<organism evidence="6 7">
    <name type="scientific">Schaedlerella arabinosiphila</name>
    <dbReference type="NCBI Taxonomy" id="2044587"/>
    <lineage>
        <taxon>Bacteria</taxon>
        <taxon>Bacillati</taxon>
        <taxon>Bacillota</taxon>
        <taxon>Clostridia</taxon>
        <taxon>Lachnospirales</taxon>
        <taxon>Lachnospiraceae</taxon>
        <taxon>Schaedlerella</taxon>
    </lineage>
</organism>
<dbReference type="NCBIfam" id="NF033517">
    <property type="entry name" value="transpos_IS66"/>
    <property type="match status" value="1"/>
</dbReference>
<reference evidence="6" key="1">
    <citation type="submission" date="2018-10" db="EMBL/GenBank/DDBJ databases">
        <title>Schaedlerella arabinophila gen. nov. sp. nov., isolated from the mouse intestinal tract and comparative analysis with the genome of the closely related altered Schaedler flora strain ASF502.</title>
        <authorList>
            <person name="Miyake S."/>
            <person name="Soh M."/>
            <person name="Seedorf H."/>
        </authorList>
    </citation>
    <scope>NUCLEOTIDE SEQUENCE [LARGE SCALE GENOMIC DNA]</scope>
    <source>
        <strain evidence="6">DSM 106076</strain>
    </source>
</reference>
<dbReference type="InterPro" id="IPR004291">
    <property type="entry name" value="Transposase_IS66_central"/>
</dbReference>
<dbReference type="Pfam" id="PF13005">
    <property type="entry name" value="zf-IS66"/>
    <property type="match status" value="1"/>
</dbReference>
<keyword evidence="7" id="KW-1185">Reference proteome</keyword>
<proteinExistence type="predicted"/>
<evidence type="ECO:0000259" key="5">
    <source>
        <dbReference type="Pfam" id="PF13817"/>
    </source>
</evidence>
<evidence type="ECO:0000256" key="1">
    <source>
        <dbReference type="SAM" id="MobiDB-lite"/>
    </source>
</evidence>
<dbReference type="Pfam" id="PF13007">
    <property type="entry name" value="LZ_Tnp_IS66"/>
    <property type="match status" value="1"/>
</dbReference>
<dbReference type="InterPro" id="IPR024463">
    <property type="entry name" value="Transposase_TnpC_homeodom"/>
</dbReference>
<dbReference type="Pfam" id="PF13817">
    <property type="entry name" value="DDE_Tnp_IS66_C"/>
    <property type="match status" value="1"/>
</dbReference>
<dbReference type="Proteomes" id="UP000274920">
    <property type="component" value="Unassembled WGS sequence"/>
</dbReference>
<feature type="domain" description="Transposase IS66 central" evidence="2">
    <location>
        <begin position="195"/>
        <end position="487"/>
    </location>
</feature>
<feature type="region of interest" description="Disordered" evidence="1">
    <location>
        <begin position="87"/>
        <end position="118"/>
    </location>
</feature>
<dbReference type="AlphaFoldDB" id="A0A426DL52"/>
<comment type="caution">
    <text evidence="6">The sequence shown here is derived from an EMBL/GenBank/DDBJ whole genome shotgun (WGS) entry which is preliminary data.</text>
</comment>
<evidence type="ECO:0000259" key="3">
    <source>
        <dbReference type="Pfam" id="PF13005"/>
    </source>
</evidence>
<feature type="domain" description="Transposase IS66 zinc-finger binding" evidence="3">
    <location>
        <begin position="137"/>
        <end position="180"/>
    </location>
</feature>
<feature type="domain" description="Transposase TnpC homeodomain" evidence="4">
    <location>
        <begin position="53"/>
        <end position="115"/>
    </location>
</feature>
<gene>
    <name evidence="6" type="ORF">EBB54_20400</name>
</gene>
<sequence length="552" mass="63748">MEPLFSEKQLQDMSKENIITLIQAMQVHQKKQETEIQLLKEKTKELEFMNALLSDRLALAQRKQFGSSSEKYAEGYEQMDLFNEAEQEADPNAAEPEMEEIHPKSYKRKKPTGKKEEDLSAFETTEVIKHKLEGNDRFCPECGTKYKVVTTETVKYLKFIPARFEVVEETTYVYACPKCGMMKRPQKDPSLLKGSVATPSLVAGIMNAKYVNGMPLARQEREFARYNLNLSTKTMANWIILCAKRYLQPIYDLMREEFLRSRYIHCDETRLQVIDEPEQKGTTQNWMWVYLTDEYSGSPRMVLFQYERTRGGYHPVEFLGDEFRGYLTCDGYQAYRGLPEQITVTGCMAHARRRFDEALTPLKKGFTKEQLKETTAYQAMARIGMLYKIEELIRNQSPEERYAERQKQSKPLLEAFFGWLHTLEGSVNRSSKIGEAVLYALNQEKYLKAYLEDGHLSIDNSAAERAIKNFAIGRRNWLFSKSIKGAEASATVYSITETALLNGLKPYDYVAYILERMKDLGPFPSKEDLQQLLPWSESIPESCRTNRPGAST</sequence>
<dbReference type="EMBL" id="RHJS01000002">
    <property type="protein sequence ID" value="RRK33444.1"/>
    <property type="molecule type" value="Genomic_DNA"/>
</dbReference>
<dbReference type="InterPro" id="IPR052344">
    <property type="entry name" value="Transposase-related"/>
</dbReference>
<accession>A0A426DL52</accession>
<evidence type="ECO:0000313" key="6">
    <source>
        <dbReference type="EMBL" id="RRK33444.1"/>
    </source>
</evidence>
<dbReference type="PANTHER" id="PTHR33678">
    <property type="entry name" value="BLL1576 PROTEIN"/>
    <property type="match status" value="1"/>
</dbReference>
<dbReference type="InterPro" id="IPR024474">
    <property type="entry name" value="Znf_dom_IS66"/>
</dbReference>
<evidence type="ECO:0000259" key="2">
    <source>
        <dbReference type="Pfam" id="PF03050"/>
    </source>
</evidence>
<protein>
    <submittedName>
        <fullName evidence="6">IS66 family transposase</fullName>
    </submittedName>
</protein>
<dbReference type="RefSeq" id="WP_125128701.1">
    <property type="nucleotide sequence ID" value="NZ_RHJS01000002.1"/>
</dbReference>
<dbReference type="InterPro" id="IPR039552">
    <property type="entry name" value="IS66_C"/>
</dbReference>
<feature type="domain" description="Transposase IS66 C-terminal" evidence="5">
    <location>
        <begin position="494"/>
        <end position="535"/>
    </location>
</feature>
<evidence type="ECO:0000313" key="7">
    <source>
        <dbReference type="Proteomes" id="UP000274920"/>
    </source>
</evidence>
<dbReference type="Pfam" id="PF03050">
    <property type="entry name" value="DDE_Tnp_IS66"/>
    <property type="match status" value="1"/>
</dbReference>
<name>A0A426DL52_9FIRM</name>